<protein>
    <recommendedName>
        <fullName evidence="3">DUF4375 domain-containing protein</fullName>
    </recommendedName>
</protein>
<keyword evidence="2" id="KW-1185">Reference proteome</keyword>
<sequence length="142" mass="15355">MNNSVETAAAHEASSATKARSPFWLTDPETRARIHAAVGELVAVTYWAVQDEVTLLEALDSLADSTCDGLKLDRVFAPLIQARAAAFAAQWQAEYGETVDPLGEDFLRYVAAFEGYPSAVQANLLDAYDDRCDATGLAEIEV</sequence>
<reference evidence="1" key="1">
    <citation type="submission" date="2021-06" db="EMBL/GenBank/DDBJ databases">
        <authorList>
            <person name="Arsene-Ploetze F."/>
        </authorList>
    </citation>
    <scope>NUCLEOTIDE SEQUENCE</scope>
    <source>
        <strain evidence="1">SBRY1</strain>
    </source>
</reference>
<organism evidence="1 2">
    <name type="scientific">Actinacidiphila bryophytorum</name>
    <dbReference type="NCBI Taxonomy" id="1436133"/>
    <lineage>
        <taxon>Bacteria</taxon>
        <taxon>Bacillati</taxon>
        <taxon>Actinomycetota</taxon>
        <taxon>Actinomycetes</taxon>
        <taxon>Kitasatosporales</taxon>
        <taxon>Streptomycetaceae</taxon>
        <taxon>Actinacidiphila</taxon>
    </lineage>
</organism>
<comment type="caution">
    <text evidence="1">The sequence shown here is derived from an EMBL/GenBank/DDBJ whole genome shotgun (WGS) entry which is preliminary data.</text>
</comment>
<dbReference type="RefSeq" id="WP_205045220.1">
    <property type="nucleotide sequence ID" value="NZ_CAJVAX010000019.1"/>
</dbReference>
<dbReference type="Proteomes" id="UP001153328">
    <property type="component" value="Unassembled WGS sequence"/>
</dbReference>
<gene>
    <name evidence="1" type="ORF">SBRY_50578</name>
</gene>
<dbReference type="EMBL" id="CAJVAX010000019">
    <property type="protein sequence ID" value="CAG7651294.1"/>
    <property type="molecule type" value="Genomic_DNA"/>
</dbReference>
<evidence type="ECO:0000313" key="2">
    <source>
        <dbReference type="Proteomes" id="UP001153328"/>
    </source>
</evidence>
<proteinExistence type="predicted"/>
<evidence type="ECO:0000313" key="1">
    <source>
        <dbReference type="EMBL" id="CAG7651294.1"/>
    </source>
</evidence>
<dbReference type="AlphaFoldDB" id="A0A9W4MJK3"/>
<accession>A0A9W4MJK3</accession>
<evidence type="ECO:0008006" key="3">
    <source>
        <dbReference type="Google" id="ProtNLM"/>
    </source>
</evidence>
<name>A0A9W4MJK3_9ACTN</name>